<feature type="region of interest" description="Disordered" evidence="1">
    <location>
        <begin position="1"/>
        <end position="25"/>
    </location>
</feature>
<dbReference type="Proteomes" id="UP000177625">
    <property type="component" value="Unassembled WGS sequence"/>
</dbReference>
<evidence type="ECO:0000313" key="3">
    <source>
        <dbReference type="Proteomes" id="UP000177625"/>
    </source>
</evidence>
<name>A0A1E1MEU8_RHYSE</name>
<gene>
    <name evidence="2" type="ORF">RSE6_08202</name>
</gene>
<keyword evidence="3" id="KW-1185">Reference proteome</keyword>
<accession>A0A1E1MEU8</accession>
<protein>
    <submittedName>
        <fullName evidence="2">Uncharacterized protein</fullName>
    </submittedName>
</protein>
<evidence type="ECO:0000256" key="1">
    <source>
        <dbReference type="SAM" id="MobiDB-lite"/>
    </source>
</evidence>
<organism evidence="2 3">
    <name type="scientific">Rhynchosporium secalis</name>
    <name type="common">Barley scald fungus</name>
    <dbReference type="NCBI Taxonomy" id="38038"/>
    <lineage>
        <taxon>Eukaryota</taxon>
        <taxon>Fungi</taxon>
        <taxon>Dikarya</taxon>
        <taxon>Ascomycota</taxon>
        <taxon>Pezizomycotina</taxon>
        <taxon>Leotiomycetes</taxon>
        <taxon>Helotiales</taxon>
        <taxon>Ploettnerulaceae</taxon>
        <taxon>Rhynchosporium</taxon>
    </lineage>
</organism>
<dbReference type="AlphaFoldDB" id="A0A1E1MEU8"/>
<feature type="compositionally biased region" description="Basic and acidic residues" evidence="1">
    <location>
        <begin position="15"/>
        <end position="25"/>
    </location>
</feature>
<dbReference type="EMBL" id="FJVC01000296">
    <property type="protein sequence ID" value="CZT47620.1"/>
    <property type="molecule type" value="Genomic_DNA"/>
</dbReference>
<evidence type="ECO:0000313" key="2">
    <source>
        <dbReference type="EMBL" id="CZT47620.1"/>
    </source>
</evidence>
<reference evidence="3" key="1">
    <citation type="submission" date="2016-03" db="EMBL/GenBank/DDBJ databases">
        <authorList>
            <person name="Guldener U."/>
        </authorList>
    </citation>
    <scope>NUCLEOTIDE SEQUENCE [LARGE SCALE GENOMIC DNA]</scope>
</reference>
<sequence length="66" mass="7692">MPVQCQVGTEEDLADRERNTHSEQRQYEKVLTDERGYGRVLDQIDTCNQKRAQISQESKTRPAKIN</sequence>
<proteinExistence type="predicted"/>